<dbReference type="Proteomes" id="UP000540191">
    <property type="component" value="Unassembled WGS sequence"/>
</dbReference>
<gene>
    <name evidence="1" type="ORF">HDA30_001754</name>
</gene>
<protein>
    <submittedName>
        <fullName evidence="1">Uncharacterized protein</fullName>
    </submittedName>
</protein>
<name>A0A7W7M414_9MICC</name>
<reference evidence="1 2" key="1">
    <citation type="submission" date="2020-08" db="EMBL/GenBank/DDBJ databases">
        <title>Sequencing the genomes of 1000 actinobacteria strains.</title>
        <authorList>
            <person name="Klenk H.-P."/>
        </authorList>
    </citation>
    <scope>NUCLEOTIDE SEQUENCE [LARGE SCALE GENOMIC DNA]</scope>
    <source>
        <strain evidence="1 2">DSM 23974</strain>
    </source>
</reference>
<sequence length="32" mass="3378">MTPIRVHSAMRITPMTTASIMGGSFLLEVASA</sequence>
<comment type="caution">
    <text evidence="1">The sequence shown here is derived from an EMBL/GenBank/DDBJ whole genome shotgun (WGS) entry which is preliminary data.</text>
</comment>
<dbReference type="AlphaFoldDB" id="A0A7W7M414"/>
<evidence type="ECO:0000313" key="1">
    <source>
        <dbReference type="EMBL" id="MBB4736246.1"/>
    </source>
</evidence>
<dbReference type="EMBL" id="JACHNA010000001">
    <property type="protein sequence ID" value="MBB4736246.1"/>
    <property type="molecule type" value="Genomic_DNA"/>
</dbReference>
<organism evidence="1 2">
    <name type="scientific">Micrococcus cohnii</name>
    <dbReference type="NCBI Taxonomy" id="993416"/>
    <lineage>
        <taxon>Bacteria</taxon>
        <taxon>Bacillati</taxon>
        <taxon>Actinomycetota</taxon>
        <taxon>Actinomycetes</taxon>
        <taxon>Micrococcales</taxon>
        <taxon>Micrococcaceae</taxon>
        <taxon>Micrococcus</taxon>
    </lineage>
</organism>
<proteinExistence type="predicted"/>
<evidence type="ECO:0000313" key="2">
    <source>
        <dbReference type="Proteomes" id="UP000540191"/>
    </source>
</evidence>
<keyword evidence="2" id="KW-1185">Reference proteome</keyword>
<accession>A0A7W7M414</accession>